<comment type="caution">
    <text evidence="4">The sequence shown here is derived from an EMBL/GenBank/DDBJ whole genome shotgun (WGS) entry which is preliminary data.</text>
</comment>
<dbReference type="InterPro" id="IPR008030">
    <property type="entry name" value="NmrA-like"/>
</dbReference>
<protein>
    <recommendedName>
        <fullName evidence="3">NmrA-like domain-containing protein</fullName>
    </recommendedName>
</protein>
<sequence>MSKTIAIIGATGNQGSSVAHTFLKTPNWHVRAITRNTSSAKAQALAAQGAELAQADLNDITSLEAAFSGAHAIFVNTDFWGPYVSGATESGKTHSSDDAFNEELNHGKNAAIAASRVPTLERFVYSALGPMKRASGGKYTQSYHWDSKASIVDYIEKEQPDLVKKTSIIYIGVYATNPLFMPILNPETGIYRFILPMRRETRIPIIDTPGSTGAFVHALVEIEPVGTKLLAYDSFLSIDEVVKTWAKATGKQAELVTVTAEYMHAEFGIPWEVLQAPLWIDEAGYMAGVDNWVGADDLKVKPSTKSYGEWLANRDWEGVLDGGHKELESVKGPGESA</sequence>
<evidence type="ECO:0000313" key="4">
    <source>
        <dbReference type="EMBL" id="KAL2809826.1"/>
    </source>
</evidence>
<name>A0ABR4H2Y7_9EURO</name>
<dbReference type="CDD" id="cd05251">
    <property type="entry name" value="NmrA_like_SDR_a"/>
    <property type="match status" value="1"/>
</dbReference>
<dbReference type="SUPFAM" id="SSF51735">
    <property type="entry name" value="NAD(P)-binding Rossmann-fold domains"/>
    <property type="match status" value="1"/>
</dbReference>
<dbReference type="InterPro" id="IPR036291">
    <property type="entry name" value="NAD(P)-bd_dom_sf"/>
</dbReference>
<keyword evidence="2" id="KW-0521">NADP</keyword>
<dbReference type="InterPro" id="IPR051164">
    <property type="entry name" value="NmrA-like_oxidored"/>
</dbReference>
<dbReference type="PANTHER" id="PTHR42748">
    <property type="entry name" value="NITROGEN METABOLITE REPRESSION PROTEIN NMRA FAMILY MEMBER"/>
    <property type="match status" value="1"/>
</dbReference>
<evidence type="ECO:0000313" key="5">
    <source>
        <dbReference type="Proteomes" id="UP001610334"/>
    </source>
</evidence>
<evidence type="ECO:0000256" key="2">
    <source>
        <dbReference type="ARBA" id="ARBA00022857"/>
    </source>
</evidence>
<keyword evidence="5" id="KW-1185">Reference proteome</keyword>
<gene>
    <name evidence="4" type="ORF">BJX63DRAFT_445059</name>
</gene>
<reference evidence="4 5" key="1">
    <citation type="submission" date="2024-07" db="EMBL/GenBank/DDBJ databases">
        <title>Section-level genome sequencing and comparative genomics of Aspergillus sections Usti and Cavernicolus.</title>
        <authorList>
            <consortium name="Lawrence Berkeley National Laboratory"/>
            <person name="Nybo J.L."/>
            <person name="Vesth T.C."/>
            <person name="Theobald S."/>
            <person name="Frisvad J.C."/>
            <person name="Larsen T.O."/>
            <person name="Kjaerboelling I."/>
            <person name="Rothschild-Mancinelli K."/>
            <person name="Lyhne E.K."/>
            <person name="Kogle M.E."/>
            <person name="Barry K."/>
            <person name="Clum A."/>
            <person name="Na H."/>
            <person name="Ledsgaard L."/>
            <person name="Lin J."/>
            <person name="Lipzen A."/>
            <person name="Kuo A."/>
            <person name="Riley R."/>
            <person name="Mondo S."/>
            <person name="Labutti K."/>
            <person name="Haridas S."/>
            <person name="Pangalinan J."/>
            <person name="Salamov A.A."/>
            <person name="Simmons B.A."/>
            <person name="Magnuson J.K."/>
            <person name="Chen J."/>
            <person name="Drula E."/>
            <person name="Henrissat B."/>
            <person name="Wiebenga A."/>
            <person name="Lubbers R.J."/>
            <person name="Gomes A.C."/>
            <person name="Makela M.R."/>
            <person name="Stajich J."/>
            <person name="Grigoriev I.V."/>
            <person name="Mortensen U.H."/>
            <person name="De Vries R.P."/>
            <person name="Baker S.E."/>
            <person name="Andersen M.R."/>
        </authorList>
    </citation>
    <scope>NUCLEOTIDE SEQUENCE [LARGE SCALE GENOMIC DNA]</scope>
    <source>
        <strain evidence="4 5">CBS 588.65</strain>
    </source>
</reference>
<feature type="domain" description="NmrA-like" evidence="3">
    <location>
        <begin position="1"/>
        <end position="311"/>
    </location>
</feature>
<comment type="similarity">
    <text evidence="1">Belongs to the NmrA-type oxidoreductase family.</text>
</comment>
<dbReference type="PANTHER" id="PTHR42748:SF29">
    <property type="entry name" value="NMRA-LIKE DOMAIN-CONTAINING PROTEIN"/>
    <property type="match status" value="1"/>
</dbReference>
<dbReference type="Gene3D" id="3.90.25.10">
    <property type="entry name" value="UDP-galactose 4-epimerase, domain 1"/>
    <property type="match status" value="1"/>
</dbReference>
<dbReference type="Proteomes" id="UP001610334">
    <property type="component" value="Unassembled WGS sequence"/>
</dbReference>
<dbReference type="Pfam" id="PF05368">
    <property type="entry name" value="NmrA"/>
    <property type="match status" value="1"/>
</dbReference>
<dbReference type="EMBL" id="JBFXLT010000081">
    <property type="protein sequence ID" value="KAL2809826.1"/>
    <property type="molecule type" value="Genomic_DNA"/>
</dbReference>
<evidence type="ECO:0000256" key="1">
    <source>
        <dbReference type="ARBA" id="ARBA00006328"/>
    </source>
</evidence>
<accession>A0ABR4H2Y7</accession>
<organism evidence="4 5">
    <name type="scientific">Aspergillus granulosus</name>
    <dbReference type="NCBI Taxonomy" id="176169"/>
    <lineage>
        <taxon>Eukaryota</taxon>
        <taxon>Fungi</taxon>
        <taxon>Dikarya</taxon>
        <taxon>Ascomycota</taxon>
        <taxon>Pezizomycotina</taxon>
        <taxon>Eurotiomycetes</taxon>
        <taxon>Eurotiomycetidae</taxon>
        <taxon>Eurotiales</taxon>
        <taxon>Aspergillaceae</taxon>
        <taxon>Aspergillus</taxon>
        <taxon>Aspergillus subgen. Nidulantes</taxon>
    </lineage>
</organism>
<evidence type="ECO:0000259" key="3">
    <source>
        <dbReference type="Pfam" id="PF05368"/>
    </source>
</evidence>
<dbReference type="Gene3D" id="3.40.50.720">
    <property type="entry name" value="NAD(P)-binding Rossmann-like Domain"/>
    <property type="match status" value="1"/>
</dbReference>
<proteinExistence type="inferred from homology"/>